<dbReference type="GO" id="GO:0030990">
    <property type="term" value="C:intraciliary transport particle"/>
    <property type="evidence" value="ECO:0007669"/>
    <property type="project" value="TreeGrafter"/>
</dbReference>
<accession>A0A0R3S0E5</accession>
<dbReference type="Pfam" id="PF14931">
    <property type="entry name" value="IFT20"/>
    <property type="match status" value="1"/>
</dbReference>
<sequence>MADEALMKAGLFVDAYNKIRLLQPDVADASNEIVEEVKELVNKLNTFSDATETIIKTFDVLAITVESEKIRAMSSRNALKTADKQHVADEQQLQILIREREVELERLHIELESIQRQEHALKEYLQKFISP</sequence>
<dbReference type="GO" id="GO:0005737">
    <property type="term" value="C:cytoplasm"/>
    <property type="evidence" value="ECO:0007669"/>
    <property type="project" value="TreeGrafter"/>
</dbReference>
<protein>
    <submittedName>
        <fullName evidence="5">Intraflagellar transport protein 20-like</fullName>
    </submittedName>
</protein>
<dbReference type="PANTHER" id="PTHR31978:SF1">
    <property type="entry name" value="INTRAFLAGELLAR TRANSPORT PROTEIN 20 HOMOLOG"/>
    <property type="match status" value="1"/>
</dbReference>
<dbReference type="GO" id="GO:0036064">
    <property type="term" value="C:ciliary basal body"/>
    <property type="evidence" value="ECO:0007669"/>
    <property type="project" value="TreeGrafter"/>
</dbReference>
<proteinExistence type="predicted"/>
<name>A0A0R3S0E5_9BILA</name>
<dbReference type="GO" id="GO:0005813">
    <property type="term" value="C:centrosome"/>
    <property type="evidence" value="ECO:0007669"/>
    <property type="project" value="TreeGrafter"/>
</dbReference>
<evidence type="ECO:0000256" key="1">
    <source>
        <dbReference type="ARBA" id="ARBA00004138"/>
    </source>
</evidence>
<comment type="subcellular location">
    <subcellularLocation>
        <location evidence="1">Cell projection</location>
        <location evidence="1">Cilium</location>
    </subcellularLocation>
</comment>
<dbReference type="GO" id="GO:0097730">
    <property type="term" value="C:non-motile cilium"/>
    <property type="evidence" value="ECO:0007669"/>
    <property type="project" value="TreeGrafter"/>
</dbReference>
<dbReference type="GO" id="GO:0061512">
    <property type="term" value="P:protein localization to cilium"/>
    <property type="evidence" value="ECO:0007669"/>
    <property type="project" value="TreeGrafter"/>
</dbReference>
<dbReference type="PANTHER" id="PTHR31978">
    <property type="entry name" value="INTRAFLAGELLAR TRANSPORT PROTEIN 20 HOMOLOG"/>
    <property type="match status" value="1"/>
</dbReference>
<reference evidence="5" key="1">
    <citation type="submission" date="2017-02" db="UniProtKB">
        <authorList>
            <consortium name="WormBaseParasite"/>
        </authorList>
    </citation>
    <scope>IDENTIFICATION</scope>
</reference>
<keyword evidence="4" id="KW-1185">Reference proteome</keyword>
<dbReference type="WBParaSite" id="EEL_0000809101-mRNA-1">
    <property type="protein sequence ID" value="EEL_0000809101-mRNA-1"/>
    <property type="gene ID" value="EEL_0000809101"/>
</dbReference>
<dbReference type="GO" id="GO:0097546">
    <property type="term" value="C:ciliary base"/>
    <property type="evidence" value="ECO:0007669"/>
    <property type="project" value="TreeGrafter"/>
</dbReference>
<keyword evidence="3" id="KW-0966">Cell projection</keyword>
<dbReference type="AlphaFoldDB" id="A0A0R3S0E5"/>
<evidence type="ECO:0000256" key="3">
    <source>
        <dbReference type="ARBA" id="ARBA00023273"/>
    </source>
</evidence>
<evidence type="ECO:0000313" key="4">
    <source>
        <dbReference type="Proteomes" id="UP000050640"/>
    </source>
</evidence>
<dbReference type="GO" id="GO:0060271">
    <property type="term" value="P:cilium assembly"/>
    <property type="evidence" value="ECO:0007669"/>
    <property type="project" value="TreeGrafter"/>
</dbReference>
<keyword evidence="2" id="KW-0175">Coiled coil</keyword>
<evidence type="ECO:0000313" key="5">
    <source>
        <dbReference type="WBParaSite" id="EEL_0000809101-mRNA-1"/>
    </source>
</evidence>
<dbReference type="InterPro" id="IPR028172">
    <property type="entry name" value="FT20"/>
</dbReference>
<dbReference type="STRING" id="1147741.A0A0R3S0E5"/>
<dbReference type="Proteomes" id="UP000050640">
    <property type="component" value="Unplaced"/>
</dbReference>
<evidence type="ECO:0000256" key="2">
    <source>
        <dbReference type="ARBA" id="ARBA00023054"/>
    </source>
</evidence>
<organism evidence="4 5">
    <name type="scientific">Elaeophora elaphi</name>
    <dbReference type="NCBI Taxonomy" id="1147741"/>
    <lineage>
        <taxon>Eukaryota</taxon>
        <taxon>Metazoa</taxon>
        <taxon>Ecdysozoa</taxon>
        <taxon>Nematoda</taxon>
        <taxon>Chromadorea</taxon>
        <taxon>Rhabditida</taxon>
        <taxon>Spirurina</taxon>
        <taxon>Spiruromorpha</taxon>
        <taxon>Filarioidea</taxon>
        <taxon>Onchocercidae</taxon>
        <taxon>Elaeophora</taxon>
    </lineage>
</organism>